<dbReference type="AlphaFoldDB" id="A0A0C1S124"/>
<name>A0A0C1S124_9ENTR</name>
<evidence type="ECO:0000313" key="6">
    <source>
        <dbReference type="EMBL" id="KIE64262.1"/>
    </source>
</evidence>
<evidence type="ECO:0000256" key="1">
    <source>
        <dbReference type="ARBA" id="ARBA00004141"/>
    </source>
</evidence>
<gene>
    <name evidence="6" type="ORF">P689_119233</name>
</gene>
<keyword evidence="3 5" id="KW-1133">Transmembrane helix</keyword>
<feature type="transmembrane region" description="Helical" evidence="5">
    <location>
        <begin position="41"/>
        <end position="61"/>
    </location>
</feature>
<reference evidence="6 7" key="1">
    <citation type="journal article" date="2014" name="G3 (Bethesda)">
        <title>Genome sequence of Candidatus Riesia pediculischaeffi, endosymbiont of chimpanzee lice, and genomic comparison of recently acquired endosymbionts from human and chimpanzee lice.</title>
        <authorList>
            <person name="Boyd B.M."/>
            <person name="Allen J.M."/>
            <person name="de Crecy-Lagard V."/>
            <person name="Reed D.L."/>
        </authorList>
    </citation>
    <scope>NUCLEOTIDE SEQUENCE [LARGE SCALE GENOMIC DNA]</scope>
    <source>
        <strain evidence="6 7">PTSU</strain>
    </source>
</reference>
<dbReference type="EMBL" id="AWXV01000002">
    <property type="protein sequence ID" value="KIE64262.1"/>
    <property type="molecule type" value="Genomic_DNA"/>
</dbReference>
<accession>A0A0C1S124</accession>
<comment type="caution">
    <text evidence="6">The sequence shown here is derived from an EMBL/GenBank/DDBJ whole genome shotgun (WGS) entry which is preliminary data.</text>
</comment>
<protein>
    <submittedName>
        <fullName evidence="6">Integral membrane protein, interacts with FtsH</fullName>
    </submittedName>
</protein>
<dbReference type="Pfam" id="PF01027">
    <property type="entry name" value="Bax1-I"/>
    <property type="match status" value="1"/>
</dbReference>
<dbReference type="Proteomes" id="UP000054529">
    <property type="component" value="Unassembled WGS sequence"/>
</dbReference>
<organism evidence="6 7">
    <name type="scientific">Candidatus Riesia pediculischaeffi PTSU</name>
    <dbReference type="NCBI Taxonomy" id="1401651"/>
    <lineage>
        <taxon>Bacteria</taxon>
        <taxon>Pseudomonadati</taxon>
        <taxon>Pseudomonadota</taxon>
        <taxon>Gammaproteobacteria</taxon>
        <taxon>Enterobacterales</taxon>
        <taxon>Enterobacteriaceae</taxon>
        <taxon>Candidatus Riesia</taxon>
    </lineage>
</organism>
<sequence>MGILTFSGLAAYDSQKLKEMGSSLFSCENSISKDVMRKHSIVGALTLYLDFINIFLVLLQINGERK</sequence>
<evidence type="ECO:0000256" key="4">
    <source>
        <dbReference type="ARBA" id="ARBA00023136"/>
    </source>
</evidence>
<comment type="subcellular location">
    <subcellularLocation>
        <location evidence="1">Membrane</location>
        <topology evidence="1">Multi-pass membrane protein</topology>
    </subcellularLocation>
</comment>
<dbReference type="PATRIC" id="fig|1401651.3.peg.258"/>
<keyword evidence="2 5" id="KW-0812">Transmembrane</keyword>
<dbReference type="HOGENOM" id="CLU_058671_4_1_6"/>
<evidence type="ECO:0000256" key="3">
    <source>
        <dbReference type="ARBA" id="ARBA00022989"/>
    </source>
</evidence>
<evidence type="ECO:0000313" key="7">
    <source>
        <dbReference type="Proteomes" id="UP000054529"/>
    </source>
</evidence>
<dbReference type="GO" id="GO:0016020">
    <property type="term" value="C:membrane"/>
    <property type="evidence" value="ECO:0007669"/>
    <property type="project" value="UniProtKB-SubCell"/>
</dbReference>
<keyword evidence="4 5" id="KW-0472">Membrane</keyword>
<evidence type="ECO:0000256" key="5">
    <source>
        <dbReference type="SAM" id="Phobius"/>
    </source>
</evidence>
<evidence type="ECO:0000256" key="2">
    <source>
        <dbReference type="ARBA" id="ARBA00022692"/>
    </source>
</evidence>
<dbReference type="RefSeq" id="WP_052471811.1">
    <property type="nucleotide sequence ID" value="NZ_AWXV01000002.1"/>
</dbReference>
<proteinExistence type="predicted"/>
<dbReference type="InterPro" id="IPR006214">
    <property type="entry name" value="Bax_inhibitor_1-related"/>
</dbReference>